<evidence type="ECO:0000313" key="2">
    <source>
        <dbReference type="Proteomes" id="UP000277214"/>
    </source>
</evidence>
<organism evidence="1 2">
    <name type="scientific">Salmonella enterica I</name>
    <dbReference type="NCBI Taxonomy" id="59201"/>
    <lineage>
        <taxon>Bacteria</taxon>
        <taxon>Pseudomonadati</taxon>
        <taxon>Pseudomonadota</taxon>
        <taxon>Gammaproteobacteria</taxon>
        <taxon>Enterobacterales</taxon>
        <taxon>Enterobacteriaceae</taxon>
        <taxon>Salmonella</taxon>
    </lineage>
</organism>
<dbReference type="Proteomes" id="UP000277214">
    <property type="component" value="Chromosome 1"/>
</dbReference>
<evidence type="ECO:0000313" key="1">
    <source>
        <dbReference type="EMBL" id="VEA43285.1"/>
    </source>
</evidence>
<gene>
    <name evidence="1" type="ORF">NCTC8272_04869</name>
</gene>
<protein>
    <submittedName>
        <fullName evidence="1">Uncharacterized protein</fullName>
    </submittedName>
</protein>
<dbReference type="AlphaFoldDB" id="A0A3S4HKT0"/>
<sequence length="53" mass="5777">MADCRISVAHPAVGLNLLYPVAAYSARYRDADADAQAIDEMVCMVFRMANDAL</sequence>
<name>A0A3S4HKT0_SALET</name>
<dbReference type="EMBL" id="LR134149">
    <property type="protein sequence ID" value="VEA43285.1"/>
    <property type="molecule type" value="Genomic_DNA"/>
</dbReference>
<accession>A0A3S4HKT0</accession>
<proteinExistence type="predicted"/>
<reference evidence="1 2" key="1">
    <citation type="submission" date="2018-12" db="EMBL/GenBank/DDBJ databases">
        <authorList>
            <consortium name="Pathogen Informatics"/>
        </authorList>
    </citation>
    <scope>NUCLEOTIDE SEQUENCE [LARGE SCALE GENOMIC DNA]</scope>
    <source>
        <strain evidence="1 2">NCTC8272</strain>
    </source>
</reference>